<gene>
    <name evidence="1" type="primary">dgoK</name>
    <name evidence="1" type="ORF">PEDI_48280</name>
</gene>
<dbReference type="GO" id="GO:0034194">
    <property type="term" value="P:D-galactonate catabolic process"/>
    <property type="evidence" value="ECO:0007669"/>
    <property type="project" value="InterPro"/>
</dbReference>
<dbReference type="Gene3D" id="3.30.420.300">
    <property type="entry name" value="2-keto-3-deoxy-galactonokinase, substrate binding domain"/>
    <property type="match status" value="1"/>
</dbReference>
<name>A0AAN4W402_9BACT</name>
<dbReference type="Pfam" id="PF05035">
    <property type="entry name" value="DGOK"/>
    <property type="match status" value="1"/>
</dbReference>
<sequence length="316" mass="35129">MQQPEHFISCDWGTSNLRLRLVDKNSLEVLQERKSNVGVKSLNQDFRQQNEQSQTEFFSQYLIQEIEKLVGNETAYQVVASGMVTSTLGLKELPYVAAPFAASGETLYREALPLNERLQLILVSGVHDDAGVMRGEEIQAVGLADVLNVKDHGVLLLPGTHSKHMSFEAGHFTRFKTFMTGELFDLISTKSILSASVKAGDFDEKARTAFLRGVAKAAEGQSSASLFSIRALDLLQKTTATENFYFLSGLLIGEELRYLQQEKQAIAVAASGILEQLYRLALTTIVEDQQRLTFITAAQFEHAFLLGQRKILATYE</sequence>
<organism evidence="1 2">
    <name type="scientific">Persicobacter diffluens</name>
    <dbReference type="NCBI Taxonomy" id="981"/>
    <lineage>
        <taxon>Bacteria</taxon>
        <taxon>Pseudomonadati</taxon>
        <taxon>Bacteroidota</taxon>
        <taxon>Cytophagia</taxon>
        <taxon>Cytophagales</taxon>
        <taxon>Persicobacteraceae</taxon>
        <taxon>Persicobacter</taxon>
    </lineage>
</organism>
<accession>A0AAN4W402</accession>
<dbReference type="RefSeq" id="WP_338239350.1">
    <property type="nucleotide sequence ID" value="NZ_BQKE01000004.1"/>
</dbReference>
<dbReference type="InterPro" id="IPR042257">
    <property type="entry name" value="DGOK_C"/>
</dbReference>
<dbReference type="Gene3D" id="3.30.420.310">
    <property type="entry name" value="2-keto-3-deoxy-galactonokinase, C-terminal domain"/>
    <property type="match status" value="1"/>
</dbReference>
<dbReference type="AlphaFoldDB" id="A0AAN4W402"/>
<reference evidence="1 2" key="1">
    <citation type="submission" date="2021-12" db="EMBL/GenBank/DDBJ databases">
        <title>Genome sequencing of bacteria with rrn-lacking chromosome and rrn-plasmid.</title>
        <authorList>
            <person name="Anda M."/>
            <person name="Iwasaki W."/>
        </authorList>
    </citation>
    <scope>NUCLEOTIDE SEQUENCE [LARGE SCALE GENOMIC DNA]</scope>
    <source>
        <strain evidence="1 2">NBRC 15940</strain>
    </source>
</reference>
<dbReference type="InterPro" id="IPR007729">
    <property type="entry name" value="DGOK"/>
</dbReference>
<proteinExistence type="predicted"/>
<dbReference type="EMBL" id="BQKE01000004">
    <property type="protein sequence ID" value="GJM64276.1"/>
    <property type="molecule type" value="Genomic_DNA"/>
</dbReference>
<protein>
    <submittedName>
        <fullName evidence="1">2-dehydro-3-deoxygalactonokinase</fullName>
    </submittedName>
</protein>
<evidence type="ECO:0000313" key="1">
    <source>
        <dbReference type="EMBL" id="GJM64276.1"/>
    </source>
</evidence>
<dbReference type="Proteomes" id="UP001310022">
    <property type="component" value="Unassembled WGS sequence"/>
</dbReference>
<comment type="caution">
    <text evidence="1">The sequence shown here is derived from an EMBL/GenBank/DDBJ whole genome shotgun (WGS) entry which is preliminary data.</text>
</comment>
<dbReference type="InterPro" id="IPR042258">
    <property type="entry name" value="DGOK_N"/>
</dbReference>
<dbReference type="GO" id="GO:0008671">
    <property type="term" value="F:2-dehydro-3-deoxygalactonokinase activity"/>
    <property type="evidence" value="ECO:0007669"/>
    <property type="project" value="InterPro"/>
</dbReference>
<keyword evidence="2" id="KW-1185">Reference proteome</keyword>
<evidence type="ECO:0000313" key="2">
    <source>
        <dbReference type="Proteomes" id="UP001310022"/>
    </source>
</evidence>
<dbReference type="CDD" id="cd24012">
    <property type="entry name" value="ASKHA_NBD_KDGal-kinase"/>
    <property type="match status" value="1"/>
</dbReference>